<dbReference type="RefSeq" id="WP_205296967.1">
    <property type="nucleotide sequence ID" value="NZ_CP070372.1"/>
</dbReference>
<proteinExistence type="predicted"/>
<sequence length="54" mass="6094">MERSGKSHLTADQVDALRRRLRDLPPKPPTHRTAKQVVIELEADIRAVLARAIP</sequence>
<gene>
    <name evidence="2" type="ORF">JWJ88_21270</name>
</gene>
<name>A0ABX7JPR0_9RHOB</name>
<accession>A0ABX7JPR0</accession>
<feature type="compositionally biased region" description="Basic and acidic residues" evidence="1">
    <location>
        <begin position="15"/>
        <end position="25"/>
    </location>
</feature>
<evidence type="ECO:0000256" key="1">
    <source>
        <dbReference type="SAM" id="MobiDB-lite"/>
    </source>
</evidence>
<keyword evidence="2" id="KW-0614">Plasmid</keyword>
<dbReference type="EMBL" id="CP070372">
    <property type="protein sequence ID" value="QRZ16080.1"/>
    <property type="molecule type" value="Genomic_DNA"/>
</dbReference>
<dbReference type="Proteomes" id="UP000663629">
    <property type="component" value="Plasmid p2"/>
</dbReference>
<evidence type="ECO:0000313" key="3">
    <source>
        <dbReference type="Proteomes" id="UP000663629"/>
    </source>
</evidence>
<organism evidence="2 3">
    <name type="scientific">Paracoccus methylovorus</name>
    <dbReference type="NCBI Taxonomy" id="2812658"/>
    <lineage>
        <taxon>Bacteria</taxon>
        <taxon>Pseudomonadati</taxon>
        <taxon>Pseudomonadota</taxon>
        <taxon>Alphaproteobacteria</taxon>
        <taxon>Rhodobacterales</taxon>
        <taxon>Paracoccaceae</taxon>
        <taxon>Paracoccus</taxon>
    </lineage>
</organism>
<keyword evidence="3" id="KW-1185">Reference proteome</keyword>
<reference evidence="2 3" key="1">
    <citation type="submission" date="2021-02" db="EMBL/GenBank/DDBJ databases">
        <title>Paracoccus methylovroum sp.nov., a new methanol and methylamine utilizing methylotrophic denitrifer.</title>
        <authorList>
            <person name="Timsy T."/>
            <person name="Behrendt U."/>
            <person name="Ulrich A."/>
            <person name="Spanner T."/>
            <person name="Foesel B.U."/>
            <person name="Horn M.A."/>
            <person name="Kolb S."/>
        </authorList>
    </citation>
    <scope>NUCLEOTIDE SEQUENCE [LARGE SCALE GENOMIC DNA]</scope>
    <source>
        <strain evidence="2 3">H4-D09</strain>
        <plasmid evidence="2 3">p2</plasmid>
    </source>
</reference>
<geneLocation type="plasmid" evidence="2 3">
    <name>p2</name>
</geneLocation>
<protein>
    <submittedName>
        <fullName evidence="2">Uncharacterized protein</fullName>
    </submittedName>
</protein>
<feature type="region of interest" description="Disordered" evidence="1">
    <location>
        <begin position="1"/>
        <end position="33"/>
    </location>
</feature>
<evidence type="ECO:0000313" key="2">
    <source>
        <dbReference type="EMBL" id="QRZ16080.1"/>
    </source>
</evidence>